<comment type="caution">
    <text evidence="1">The sequence shown here is derived from an EMBL/GenBank/DDBJ whole genome shotgun (WGS) entry which is preliminary data.</text>
</comment>
<name>M5UKH9_9BACT</name>
<accession>M5UKH9</accession>
<organism evidence="1 2">
    <name type="scientific">Rhodopirellula sallentina SM41</name>
    <dbReference type="NCBI Taxonomy" id="1263870"/>
    <lineage>
        <taxon>Bacteria</taxon>
        <taxon>Pseudomonadati</taxon>
        <taxon>Planctomycetota</taxon>
        <taxon>Planctomycetia</taxon>
        <taxon>Pirellulales</taxon>
        <taxon>Pirellulaceae</taxon>
        <taxon>Rhodopirellula</taxon>
    </lineage>
</organism>
<evidence type="ECO:0000313" key="2">
    <source>
        <dbReference type="Proteomes" id="UP000011885"/>
    </source>
</evidence>
<dbReference type="EMBL" id="ANOH01000015">
    <property type="protein sequence ID" value="EMI58361.1"/>
    <property type="molecule type" value="Genomic_DNA"/>
</dbReference>
<reference evidence="1 2" key="1">
    <citation type="journal article" date="2013" name="Mar. Genomics">
        <title>Expression of sulfatases in Rhodopirellula baltica and the diversity of sulfatases in the genus Rhodopirellula.</title>
        <authorList>
            <person name="Wegner C.E."/>
            <person name="Richter-Heitmann T."/>
            <person name="Klindworth A."/>
            <person name="Klockow C."/>
            <person name="Richter M."/>
            <person name="Achstetter T."/>
            <person name="Glockner F.O."/>
            <person name="Harder J."/>
        </authorList>
    </citation>
    <scope>NUCLEOTIDE SEQUENCE [LARGE SCALE GENOMIC DNA]</scope>
    <source>
        <strain evidence="1 2">SM41</strain>
    </source>
</reference>
<gene>
    <name evidence="1" type="ORF">RSSM_00198</name>
</gene>
<dbReference type="Proteomes" id="UP000011885">
    <property type="component" value="Unassembled WGS sequence"/>
</dbReference>
<proteinExistence type="predicted"/>
<dbReference type="AlphaFoldDB" id="M5UKH9"/>
<protein>
    <submittedName>
        <fullName evidence="1">Uncharacterized protein</fullName>
    </submittedName>
</protein>
<keyword evidence="2" id="KW-1185">Reference proteome</keyword>
<evidence type="ECO:0000313" key="1">
    <source>
        <dbReference type="EMBL" id="EMI58361.1"/>
    </source>
</evidence>
<dbReference type="PATRIC" id="fig|1263870.3.peg.222"/>
<sequence length="59" mass="6814">MVADRSWCIDPLRAYFVFYTDPNVTLYMPSGDVADYGTCCFSRIRDVINSGRYTTFDLN</sequence>